<reference evidence="2 3" key="1">
    <citation type="submission" date="2018-06" db="EMBL/GenBank/DDBJ databases">
        <authorList>
            <consortium name="Pathogen Informatics"/>
            <person name="Doyle S."/>
        </authorList>
    </citation>
    <scope>NUCLEOTIDE SEQUENCE [LARGE SCALE GENOMIC DNA]</scope>
    <source>
        <strain evidence="2 3">NCTC12195</strain>
    </source>
</reference>
<sequence length="126" mass="14848">MSFYFTEKPFERFGKTLIEEVNLSVEPGEHIAIVGDNGVGKSTLLNAIYNKYNDSTYLMDQELSKYKNETAINYIMSWYPELLDIKLAMQTDYEKIGDYIELNGYEIEEQIIFTSKAIKFRRVRFR</sequence>
<name>A0A380FGN4_STAGA</name>
<dbReference type="GO" id="GO:0016887">
    <property type="term" value="F:ATP hydrolysis activity"/>
    <property type="evidence" value="ECO:0007669"/>
    <property type="project" value="InterPro"/>
</dbReference>
<dbReference type="Gene3D" id="3.40.50.300">
    <property type="entry name" value="P-loop containing nucleotide triphosphate hydrolases"/>
    <property type="match status" value="1"/>
</dbReference>
<evidence type="ECO:0000259" key="1">
    <source>
        <dbReference type="Pfam" id="PF00005"/>
    </source>
</evidence>
<dbReference type="Pfam" id="PF00005">
    <property type="entry name" value="ABC_tran"/>
    <property type="match status" value="1"/>
</dbReference>
<feature type="domain" description="ABC transporter" evidence="1">
    <location>
        <begin position="19"/>
        <end position="81"/>
    </location>
</feature>
<dbReference type="EMBL" id="UHDK01000001">
    <property type="protein sequence ID" value="SUM33382.1"/>
    <property type="molecule type" value="Genomic_DNA"/>
</dbReference>
<dbReference type="InterPro" id="IPR003439">
    <property type="entry name" value="ABC_transporter-like_ATP-bd"/>
</dbReference>
<organism evidence="2 3">
    <name type="scientific">Staphylococcus gallinarum</name>
    <dbReference type="NCBI Taxonomy" id="1293"/>
    <lineage>
        <taxon>Bacteria</taxon>
        <taxon>Bacillati</taxon>
        <taxon>Bacillota</taxon>
        <taxon>Bacilli</taxon>
        <taxon>Bacillales</taxon>
        <taxon>Staphylococcaceae</taxon>
        <taxon>Staphylococcus</taxon>
    </lineage>
</organism>
<evidence type="ECO:0000313" key="3">
    <source>
        <dbReference type="Proteomes" id="UP000255277"/>
    </source>
</evidence>
<dbReference type="Proteomes" id="UP000255277">
    <property type="component" value="Unassembled WGS sequence"/>
</dbReference>
<dbReference type="InterPro" id="IPR027417">
    <property type="entry name" value="P-loop_NTPase"/>
</dbReference>
<dbReference type="AlphaFoldDB" id="A0A380FGN4"/>
<dbReference type="SUPFAM" id="SSF52540">
    <property type="entry name" value="P-loop containing nucleoside triphosphate hydrolases"/>
    <property type="match status" value="1"/>
</dbReference>
<gene>
    <name evidence="2" type="ORF">NCTC12195_02840</name>
</gene>
<accession>A0A380FGN4</accession>
<evidence type="ECO:0000313" key="2">
    <source>
        <dbReference type="EMBL" id="SUM33382.1"/>
    </source>
</evidence>
<proteinExistence type="predicted"/>
<dbReference type="GO" id="GO:0005524">
    <property type="term" value="F:ATP binding"/>
    <property type="evidence" value="ECO:0007669"/>
    <property type="project" value="InterPro"/>
</dbReference>
<protein>
    <submittedName>
        <fullName evidence="2">ABC transporter ATPase</fullName>
    </submittedName>
</protein>